<organism evidence="6 7">
    <name type="scientific">Heliomicrobium gestii</name>
    <name type="common">Heliobacterium gestii</name>
    <dbReference type="NCBI Taxonomy" id="2699"/>
    <lineage>
        <taxon>Bacteria</taxon>
        <taxon>Bacillati</taxon>
        <taxon>Bacillota</taxon>
        <taxon>Clostridia</taxon>
        <taxon>Eubacteriales</taxon>
        <taxon>Heliobacteriaceae</taxon>
        <taxon>Heliomicrobium</taxon>
    </lineage>
</organism>
<dbReference type="InterPro" id="IPR016120">
    <property type="entry name" value="Sig_transdc_His_kin_SpoOB"/>
</dbReference>
<gene>
    <name evidence="6" type="ORF">GTO89_04465</name>
</gene>
<dbReference type="Gene3D" id="1.10.287.130">
    <property type="match status" value="1"/>
</dbReference>
<proteinExistence type="predicted"/>
<reference evidence="6 7" key="1">
    <citation type="submission" date="2020-01" db="EMBL/GenBank/DDBJ databases">
        <title>Whole genome sequence of Heliobacterium gestii DSM 11169.</title>
        <authorList>
            <person name="Kyndt J.A."/>
            <person name="Meyer T.E."/>
        </authorList>
    </citation>
    <scope>NUCLEOTIDE SEQUENCE [LARGE SCALE GENOMIC DNA]</scope>
    <source>
        <strain evidence="6 7">DSM 11169</strain>
    </source>
</reference>
<dbReference type="Proteomes" id="UP000471031">
    <property type="component" value="Unassembled WGS sequence"/>
</dbReference>
<evidence type="ECO:0000256" key="4">
    <source>
        <dbReference type="SAM" id="MobiDB-lite"/>
    </source>
</evidence>
<evidence type="ECO:0000259" key="5">
    <source>
        <dbReference type="Pfam" id="PF14689"/>
    </source>
</evidence>
<name>A0A845LAG9_HELGE</name>
<evidence type="ECO:0000313" key="7">
    <source>
        <dbReference type="Proteomes" id="UP000471031"/>
    </source>
</evidence>
<evidence type="ECO:0000313" key="6">
    <source>
        <dbReference type="EMBL" id="MZP42294.1"/>
    </source>
</evidence>
<keyword evidence="2" id="KW-0808">Transferase</keyword>
<accession>A0A845LAG9</accession>
<keyword evidence="1" id="KW-0597">Phosphoprotein</keyword>
<dbReference type="OrthoDB" id="1634477at2"/>
<dbReference type="InterPro" id="IPR039506">
    <property type="entry name" value="SPOB_a"/>
</dbReference>
<feature type="region of interest" description="Disordered" evidence="4">
    <location>
        <begin position="1"/>
        <end position="25"/>
    </location>
</feature>
<sequence>MAENGLPAATDRHNPAEGSLAQSAATAADPAGAHFAGFSPDTAEWVELWRELRHDFINHLQTILGYIQVGRGERSLEYLREVALRLQEDGGIMRLGVLPVIAHLLLRGQDLRERAVDLRIGVDQAWNPEPWQEENCARRLASAASGMIEALLPSQDPSEEEPALCLRFRGPDPVFEGCWLGRDETLKTVDLVSLLQEGAP</sequence>
<dbReference type="SUPFAM" id="SSF55890">
    <property type="entry name" value="Sporulation response regulatory protein Spo0B"/>
    <property type="match status" value="1"/>
</dbReference>
<evidence type="ECO:0000256" key="2">
    <source>
        <dbReference type="ARBA" id="ARBA00022679"/>
    </source>
</evidence>
<evidence type="ECO:0000256" key="1">
    <source>
        <dbReference type="ARBA" id="ARBA00022553"/>
    </source>
</evidence>
<feature type="domain" description="SpoOB alpha-helical" evidence="5">
    <location>
        <begin position="43"/>
        <end position="94"/>
    </location>
</feature>
<dbReference type="RefSeq" id="WP_161260866.1">
    <property type="nucleotide sequence ID" value="NZ_JAFBDC010000006.1"/>
</dbReference>
<keyword evidence="7" id="KW-1185">Reference proteome</keyword>
<evidence type="ECO:0000256" key="3">
    <source>
        <dbReference type="ARBA" id="ARBA00022777"/>
    </source>
</evidence>
<protein>
    <recommendedName>
        <fullName evidence="5">SpoOB alpha-helical domain-containing protein</fullName>
    </recommendedName>
</protein>
<dbReference type="AlphaFoldDB" id="A0A845LAG9"/>
<dbReference type="Pfam" id="PF14689">
    <property type="entry name" value="SPOB_a"/>
    <property type="match status" value="1"/>
</dbReference>
<dbReference type="GO" id="GO:0000155">
    <property type="term" value="F:phosphorelay sensor kinase activity"/>
    <property type="evidence" value="ECO:0007669"/>
    <property type="project" value="InterPro"/>
</dbReference>
<comment type="caution">
    <text evidence="6">The sequence shown here is derived from an EMBL/GenBank/DDBJ whole genome shotgun (WGS) entry which is preliminary data.</text>
</comment>
<dbReference type="EMBL" id="WXEX01000003">
    <property type="protein sequence ID" value="MZP42294.1"/>
    <property type="molecule type" value="Genomic_DNA"/>
</dbReference>
<keyword evidence="3" id="KW-0418">Kinase</keyword>